<dbReference type="AlphaFoldDB" id="A0A7X6DLL7"/>
<keyword evidence="9" id="KW-1185">Reference proteome</keyword>
<dbReference type="PANTHER" id="PTHR10188">
    <property type="entry name" value="L-ASPARAGINASE"/>
    <property type="match status" value="1"/>
</dbReference>
<keyword evidence="3" id="KW-0068">Autocatalytic cleavage</keyword>
<dbReference type="Pfam" id="PF01112">
    <property type="entry name" value="Asparaginase_2"/>
    <property type="match status" value="1"/>
</dbReference>
<feature type="binding site" evidence="6">
    <location>
        <begin position="226"/>
        <end position="229"/>
    </location>
    <ligand>
        <name>substrate</name>
    </ligand>
</feature>
<dbReference type="EMBL" id="VTOW01000001">
    <property type="protein sequence ID" value="NKE69334.1"/>
    <property type="molecule type" value="Genomic_DNA"/>
</dbReference>
<reference evidence="8 9" key="1">
    <citation type="journal article" date="2020" name="Nature">
        <title>Bacterial chemolithoautotrophy via manganese oxidation.</title>
        <authorList>
            <person name="Yu H."/>
            <person name="Leadbetter J.R."/>
        </authorList>
    </citation>
    <scope>NUCLEOTIDE SEQUENCE [LARGE SCALE GENOMIC DNA]</scope>
    <source>
        <strain evidence="8 9">Mn-1</strain>
    </source>
</reference>
<evidence type="ECO:0000256" key="3">
    <source>
        <dbReference type="ARBA" id="ARBA00022813"/>
    </source>
</evidence>
<dbReference type="FunFam" id="3.60.20.30:FF:000001">
    <property type="entry name" value="Isoaspartyl peptidase/L-asparaginase"/>
    <property type="match status" value="1"/>
</dbReference>
<dbReference type="GO" id="GO:0006508">
    <property type="term" value="P:proteolysis"/>
    <property type="evidence" value="ECO:0007669"/>
    <property type="project" value="UniProtKB-KW"/>
</dbReference>
<evidence type="ECO:0000256" key="2">
    <source>
        <dbReference type="ARBA" id="ARBA00022801"/>
    </source>
</evidence>
<feature type="site" description="Cleavage; by autolysis" evidence="7">
    <location>
        <begin position="174"/>
        <end position="175"/>
    </location>
</feature>
<evidence type="ECO:0000313" key="8">
    <source>
        <dbReference type="EMBL" id="NKE69334.1"/>
    </source>
</evidence>
<evidence type="ECO:0000256" key="6">
    <source>
        <dbReference type="PIRSR" id="PIRSR600246-2"/>
    </source>
</evidence>
<evidence type="ECO:0000256" key="5">
    <source>
        <dbReference type="PIRSR" id="PIRSR600246-1"/>
    </source>
</evidence>
<accession>A0A7X6DLL7</accession>
<dbReference type="Gene3D" id="3.60.20.30">
    <property type="entry name" value="(Glycosyl)asparaginase"/>
    <property type="match status" value="1"/>
</dbReference>
<comment type="caution">
    <text evidence="8">The sequence shown here is derived from an EMBL/GenBank/DDBJ whole genome shotgun (WGS) entry which is preliminary data.</text>
</comment>
<keyword evidence="1" id="KW-0645">Protease</keyword>
<proteinExistence type="predicted"/>
<dbReference type="PANTHER" id="PTHR10188:SF6">
    <property type="entry name" value="N(4)-(BETA-N-ACETYLGLUCOSAMINYL)-L-ASPARAGINASE"/>
    <property type="match status" value="1"/>
</dbReference>
<dbReference type="InterPro" id="IPR029055">
    <property type="entry name" value="Ntn_hydrolases_N"/>
</dbReference>
<feature type="active site" description="Nucleophile" evidence="5">
    <location>
        <position position="175"/>
    </location>
</feature>
<keyword evidence="2" id="KW-0378">Hydrolase</keyword>
<dbReference type="CDD" id="cd04512">
    <property type="entry name" value="Ntn_Asparaginase_2_like"/>
    <property type="match status" value="1"/>
</dbReference>
<evidence type="ECO:0000256" key="7">
    <source>
        <dbReference type="PIRSR" id="PIRSR600246-3"/>
    </source>
</evidence>
<evidence type="ECO:0000256" key="1">
    <source>
        <dbReference type="ARBA" id="ARBA00022670"/>
    </source>
</evidence>
<dbReference type="SUPFAM" id="SSF56235">
    <property type="entry name" value="N-terminal nucleophile aminohydrolases (Ntn hydrolases)"/>
    <property type="match status" value="1"/>
</dbReference>
<name>A0A7X6DLL7_9BACT</name>
<organism evidence="8 9">
    <name type="scientific">Candidatus Manganitrophus noduliformans</name>
    <dbReference type="NCBI Taxonomy" id="2606439"/>
    <lineage>
        <taxon>Bacteria</taxon>
        <taxon>Pseudomonadati</taxon>
        <taxon>Nitrospirota</taxon>
        <taxon>Nitrospiria</taxon>
        <taxon>Candidatus Troglogloeales</taxon>
        <taxon>Candidatus Manganitrophaceae</taxon>
        <taxon>Candidatus Manganitrophus</taxon>
    </lineage>
</organism>
<dbReference type="InterPro" id="IPR000246">
    <property type="entry name" value="Peptidase_T2"/>
</dbReference>
<evidence type="ECO:0000256" key="4">
    <source>
        <dbReference type="ARBA" id="ARBA00069124"/>
    </source>
</evidence>
<dbReference type="GO" id="GO:0005737">
    <property type="term" value="C:cytoplasm"/>
    <property type="evidence" value="ECO:0007669"/>
    <property type="project" value="TreeGrafter"/>
</dbReference>
<dbReference type="GO" id="GO:0008233">
    <property type="term" value="F:peptidase activity"/>
    <property type="evidence" value="ECO:0007669"/>
    <property type="project" value="UniProtKB-KW"/>
</dbReference>
<evidence type="ECO:0000313" key="9">
    <source>
        <dbReference type="Proteomes" id="UP000534783"/>
    </source>
</evidence>
<feature type="binding site" evidence="6">
    <location>
        <begin position="203"/>
        <end position="206"/>
    </location>
    <ligand>
        <name>substrate</name>
    </ligand>
</feature>
<dbReference type="Proteomes" id="UP000534783">
    <property type="component" value="Unassembled WGS sequence"/>
</dbReference>
<gene>
    <name evidence="8" type="ORF">MNODULE_01020</name>
</gene>
<sequence>MKKKTRATVLLIHGGCGSTPPTAAQLKTIETALDRGERLLQRGASALDAVEAAVVVLEKSGRFNAGKGSKRQMDGVLRMDASVMNGRDLSAGAVAAMEGILTPIRAARLVMERTPHLLLVGKSAEGLARLFRLPHLSPSLAAPSPPSEELSFGKWEALFRKLQGAKKNEKGKRGTVGAVARDTEGNVAAGTSTGGIRLMLPGRVGDSPLIGAGTYADNRSGAVSMTGLGEAIIRAGLAKEIALTMEGGVEAEEAGRGALIRMRRRIGGEAGAIILSADGGFALLHTTDYMPGGYRAGRRRKVGGQFQRVMED</sequence>
<dbReference type="GO" id="GO:0016811">
    <property type="term" value="F:hydrolase activity, acting on carbon-nitrogen (but not peptide) bonds, in linear amides"/>
    <property type="evidence" value="ECO:0007669"/>
    <property type="project" value="UniProtKB-ARBA"/>
</dbReference>
<dbReference type="RefSeq" id="WP_168057643.1">
    <property type="nucleotide sequence ID" value="NZ_VTOW01000001.1"/>
</dbReference>
<protein>
    <recommendedName>
        <fullName evidence="4">Isoaspartyl peptidase</fullName>
    </recommendedName>
</protein>